<feature type="domain" description="Dedicator of cytokinesis N-terminal" evidence="1">
    <location>
        <begin position="2"/>
        <end position="38"/>
    </location>
</feature>
<dbReference type="InterPro" id="IPR042455">
    <property type="entry name" value="DOCK_N_sub1"/>
</dbReference>
<sequence>MAYSLIEYRSQIVSGTLPKDDLVELKKKVTAKIDYGNR</sequence>
<dbReference type="InterPro" id="IPR032376">
    <property type="entry name" value="DOCK_N"/>
</dbReference>
<reference evidence="2" key="1">
    <citation type="submission" date="2016-05" db="EMBL/GenBank/DDBJ databases">
        <authorList>
            <person name="Lavstsen T."/>
            <person name="Jespersen J.S."/>
        </authorList>
    </citation>
    <scope>NUCLEOTIDE SEQUENCE</scope>
    <source>
        <tissue evidence="2">Brain</tissue>
    </source>
</reference>
<name>A0A1A8IYM0_NOTKU</name>
<proteinExistence type="predicted"/>
<protein>
    <submittedName>
        <fullName evidence="2">Dedicator of cytokinesis 5</fullName>
    </submittedName>
</protein>
<accession>A0A1A8IYM0</accession>
<dbReference type="Gene3D" id="1.20.1270.350">
    <property type="entry name" value="Dedicator of cytokinesis N-terminal subdomain"/>
    <property type="match status" value="1"/>
</dbReference>
<gene>
    <name evidence="2" type="primary">DOCK5</name>
</gene>
<organism evidence="2">
    <name type="scientific">Nothobranchius kuhntae</name>
    <name type="common">Beira killifish</name>
    <dbReference type="NCBI Taxonomy" id="321403"/>
    <lineage>
        <taxon>Eukaryota</taxon>
        <taxon>Metazoa</taxon>
        <taxon>Chordata</taxon>
        <taxon>Craniata</taxon>
        <taxon>Vertebrata</taxon>
        <taxon>Euteleostomi</taxon>
        <taxon>Actinopterygii</taxon>
        <taxon>Neopterygii</taxon>
        <taxon>Teleostei</taxon>
        <taxon>Neoteleostei</taxon>
        <taxon>Acanthomorphata</taxon>
        <taxon>Ovalentaria</taxon>
        <taxon>Atherinomorphae</taxon>
        <taxon>Cyprinodontiformes</taxon>
        <taxon>Nothobranchiidae</taxon>
        <taxon>Nothobranchius</taxon>
    </lineage>
</organism>
<evidence type="ECO:0000313" key="2">
    <source>
        <dbReference type="EMBL" id="SBR01603.1"/>
    </source>
</evidence>
<reference evidence="2" key="2">
    <citation type="submission" date="2016-06" db="EMBL/GenBank/DDBJ databases">
        <title>The genome of a short-lived fish provides insights into sex chromosome evolution and the genetic control of aging.</title>
        <authorList>
            <person name="Reichwald K."/>
            <person name="Felder M."/>
            <person name="Petzold A."/>
            <person name="Koch P."/>
            <person name="Groth M."/>
            <person name="Platzer M."/>
        </authorList>
    </citation>
    <scope>NUCLEOTIDE SEQUENCE</scope>
    <source>
        <tissue evidence="2">Brain</tissue>
    </source>
</reference>
<evidence type="ECO:0000259" key="1">
    <source>
        <dbReference type="Pfam" id="PF16172"/>
    </source>
</evidence>
<dbReference type="EMBL" id="HAED01015158">
    <property type="protein sequence ID" value="SBR01603.1"/>
    <property type="molecule type" value="Transcribed_RNA"/>
</dbReference>
<dbReference type="Pfam" id="PF16172">
    <property type="entry name" value="DOCK_N"/>
    <property type="match status" value="1"/>
</dbReference>
<feature type="non-terminal residue" evidence="2">
    <location>
        <position position="38"/>
    </location>
</feature>
<dbReference type="AlphaFoldDB" id="A0A1A8IYM0"/>